<dbReference type="RefSeq" id="XP_036534492.1">
    <property type="nucleotide sequence ID" value="XM_036688546.1"/>
</dbReference>
<feature type="transmembrane region" description="Helical" evidence="7">
    <location>
        <begin position="358"/>
        <end position="381"/>
    </location>
</feature>
<feature type="transmembrane region" description="Helical" evidence="7">
    <location>
        <begin position="306"/>
        <end position="326"/>
    </location>
</feature>
<dbReference type="Gene3D" id="1.20.1740.10">
    <property type="entry name" value="Amino acid/polyamine transporter I"/>
    <property type="match status" value="1"/>
</dbReference>
<evidence type="ECO:0000256" key="4">
    <source>
        <dbReference type="ARBA" id="ARBA00022989"/>
    </source>
</evidence>
<name>A0A8H5PA47_GIBSU</name>
<accession>A0A8H5PA47</accession>
<evidence type="ECO:0000313" key="9">
    <source>
        <dbReference type="EMBL" id="KAF5592931.1"/>
    </source>
</evidence>
<feature type="transmembrane region" description="Helical" evidence="7">
    <location>
        <begin position="462"/>
        <end position="482"/>
    </location>
</feature>
<feature type="transmembrane region" description="Helical" evidence="7">
    <location>
        <begin position="61"/>
        <end position="87"/>
    </location>
</feature>
<gene>
    <name evidence="9" type="ORF">FSUBG_9977</name>
</gene>
<evidence type="ECO:0000256" key="5">
    <source>
        <dbReference type="ARBA" id="ARBA00023136"/>
    </source>
</evidence>
<evidence type="ECO:0000256" key="3">
    <source>
        <dbReference type="ARBA" id="ARBA00022692"/>
    </source>
</evidence>
<feature type="transmembrane region" description="Helical" evidence="7">
    <location>
        <begin position="31"/>
        <end position="55"/>
    </location>
</feature>
<feature type="compositionally biased region" description="Low complexity" evidence="6">
    <location>
        <begin position="1285"/>
        <end position="1307"/>
    </location>
</feature>
<feature type="region of interest" description="Disordered" evidence="6">
    <location>
        <begin position="1285"/>
        <end position="1309"/>
    </location>
</feature>
<comment type="subcellular location">
    <subcellularLocation>
        <location evidence="1">Membrane</location>
        <topology evidence="1">Multi-pass membrane protein</topology>
    </subcellularLocation>
</comment>
<feature type="transmembrane region" description="Helical" evidence="7">
    <location>
        <begin position="387"/>
        <end position="409"/>
    </location>
</feature>
<keyword evidence="5 7" id="KW-0472">Membrane</keyword>
<feature type="transmembrane region" description="Helical" evidence="7">
    <location>
        <begin position="108"/>
        <end position="130"/>
    </location>
</feature>
<dbReference type="GO" id="GO:0016020">
    <property type="term" value="C:membrane"/>
    <property type="evidence" value="ECO:0007669"/>
    <property type="project" value="UniProtKB-SubCell"/>
</dbReference>
<dbReference type="EMBL" id="JAAOAV010000165">
    <property type="protein sequence ID" value="KAF5592931.1"/>
    <property type="molecule type" value="Genomic_DNA"/>
</dbReference>
<keyword evidence="4 7" id="KW-1133">Transmembrane helix</keyword>
<dbReference type="InterPro" id="IPR010730">
    <property type="entry name" value="HET"/>
</dbReference>
<organism evidence="9 10">
    <name type="scientific">Gibberella subglutinans</name>
    <name type="common">Fusarium subglutinans</name>
    <dbReference type="NCBI Taxonomy" id="42677"/>
    <lineage>
        <taxon>Eukaryota</taxon>
        <taxon>Fungi</taxon>
        <taxon>Dikarya</taxon>
        <taxon>Ascomycota</taxon>
        <taxon>Pezizomycotina</taxon>
        <taxon>Sordariomycetes</taxon>
        <taxon>Hypocreomycetidae</taxon>
        <taxon>Hypocreales</taxon>
        <taxon>Nectriaceae</taxon>
        <taxon>Fusarium</taxon>
        <taxon>Fusarium fujikuroi species complex</taxon>
    </lineage>
</organism>
<feature type="transmembrane region" description="Helical" evidence="7">
    <location>
        <begin position="751"/>
        <end position="771"/>
    </location>
</feature>
<comment type="caution">
    <text evidence="9">The sequence shown here is derived from an EMBL/GenBank/DDBJ whole genome shotgun (WGS) entry which is preliminary data.</text>
</comment>
<evidence type="ECO:0000256" key="6">
    <source>
        <dbReference type="SAM" id="MobiDB-lite"/>
    </source>
</evidence>
<keyword evidence="3 7" id="KW-0812">Transmembrane</keyword>
<evidence type="ECO:0000256" key="2">
    <source>
        <dbReference type="ARBA" id="ARBA00022448"/>
    </source>
</evidence>
<dbReference type="Pfam" id="PF13520">
    <property type="entry name" value="AA_permease_2"/>
    <property type="match status" value="1"/>
</dbReference>
<proteinExistence type="predicted"/>
<feature type="domain" description="Heterokaryon incompatibility" evidence="8">
    <location>
        <begin position="559"/>
        <end position="727"/>
    </location>
</feature>
<dbReference type="PANTHER" id="PTHR45649">
    <property type="entry name" value="AMINO-ACID PERMEASE BAT1"/>
    <property type="match status" value="1"/>
</dbReference>
<dbReference type="GO" id="GO:0022857">
    <property type="term" value="F:transmembrane transporter activity"/>
    <property type="evidence" value="ECO:0007669"/>
    <property type="project" value="InterPro"/>
</dbReference>
<feature type="transmembrane region" description="Helical" evidence="7">
    <location>
        <begin position="150"/>
        <end position="169"/>
    </location>
</feature>
<dbReference type="Pfam" id="PF06985">
    <property type="entry name" value="HET"/>
    <property type="match status" value="1"/>
</dbReference>
<dbReference type="OrthoDB" id="4476201at2759"/>
<dbReference type="PANTHER" id="PTHR45649:SF24">
    <property type="entry name" value="TRANSPORT PROTEIN, PUTATIVE (AFU_ORTHOLOGUE AFUA_2G15150)-RELATED"/>
    <property type="match status" value="1"/>
</dbReference>
<evidence type="ECO:0000256" key="7">
    <source>
        <dbReference type="SAM" id="Phobius"/>
    </source>
</evidence>
<feature type="transmembrane region" description="Helical" evidence="7">
    <location>
        <begin position="258"/>
        <end position="279"/>
    </location>
</feature>
<dbReference type="Proteomes" id="UP000547976">
    <property type="component" value="Unassembled WGS sequence"/>
</dbReference>
<evidence type="ECO:0000313" key="10">
    <source>
        <dbReference type="Proteomes" id="UP000547976"/>
    </source>
</evidence>
<sequence length="1472" mass="161399">MSNKNHKPGTSTDVSAADTSPIRRDIGPLRIIAIGFNIPNSWVAIAASLSTALAAGGTVSLIYGTFVSCAFYACATVTLAELASVYPTAGGQYHFTSILAPERYNRQFSYVCGMISTLSWTINAASVALIGSQLLVSFPQFFNGYEPERWHLFLTYQGLNLFSLFYNLFIVKRTNWIHDCAFVLTLSTFFVTCITCLSRSEKQSSEWVWTNFETATGWNDGVAFMTSLVTPCYMYGGLDAALHLAEETLNASQTVPRALMATIGIGFLTAFSFAVSMAYCISDLDGLLTATMPIFQLWRTATRSDAAGVTFLVSLTIVVIFVLIAIQQTTSRLIWSFARDHGLYLSHHFSQLSPQLRWIPANALILNTVLVFFCGCLFLASTAAFNALVGSFLLLQMISFALPAALLIYQRRSTTFLPRSRGFRVPDTVGWICNFGTIVAAVIELVFFVFPLSLPVSALSMNYASVVLLILLLFSVMNWFMFAKQHYQGPRVELLLNQNISAATSFEEAQAVGNLGKCTPGKDKCTESFRLVSVTIDSNRQPSLTLKKHEISSPTRPEYYALSYTWNPPYMGDPAYYEDTDVRYILLNGSEFAVKPNLHDALFQLHHSYSQMLFWIDALCINQNDLHERKLQVGIMDRIFGGASRVVVWLGKPFAKLELGLQVAQRIASIASTACKAIVREQRYPHTHHLEEMKDTYGLDPLSFDEADALVTLFSCRWFGRQWVIQEVALAGQIDIICNEMSVPFDKIGSTALFLHLSGLLVGIGNLLVAGGRNMRLLEDMHLMQTGRTQIVREWCKGDRSEWRDVLPLIDFTAGIVENTVAVGEGKEGIVGVVLLKLLMWLVGFDCGDRRDTIYGLAGIISHVVSIHGLDSIPQRLQPDYRLDTATVLHNAATEILQATGSLALLGVVKDPALRETKGLPSWVPDYPPRMALNPMAGPNFKSLGKFDASKSINTARYGVDFHVDDKVLRARGFLLGRVKALGESLQPMVSGGDFAQCAAMLVDAEETYRFTNQPFAEAFWRTLVFDQDLSDRPAKLPTTKHFQDMVLMMMAKRISDEFKSGGSVGVEAFLQTLEAMDTLEAKHPKQSPFPTTRLLASFCSGFGFLPENGNDKVWSSAQQMAWMESKKKNLVFMFSLLSTTLFNRRPAITDGGYLACVFDSTMVDDEVWIVSGCPTPLVMRSKGQQYTLIGSTETSIATSSDQASTTDISSIVSESVSSTATSELESSTTALSSAISESIASTATTTTDSQFSSTTELSTSFITTDTATATTSAELSSIETLTTTTAEATTSDAPTTTTTTEESAPSGFFANPSFEVPNSLGVYDGSPWALQDSSFPLSVSIKSGLGHTGSHSAYWSVTSTDTSARIQQMAALEANQMYSLSFWWYIDNDVQPQGLNGCSVSILQRSGRSNLIPGTLDLSTTIPLKTWTKYDISFNSQTLAPAMMTFIVSCSGSAGTGFKLAIDDIDLVKQS</sequence>
<reference evidence="9 10" key="1">
    <citation type="submission" date="2020-05" db="EMBL/GenBank/DDBJ databases">
        <title>Identification and distribution of gene clusters putatively required for synthesis of sphingolipid metabolism inhibitors in phylogenetically diverse species of the filamentous fungus Fusarium.</title>
        <authorList>
            <person name="Kim H.-S."/>
            <person name="Busman M."/>
            <person name="Brown D.W."/>
            <person name="Divon H."/>
            <person name="Uhlig S."/>
            <person name="Proctor R.H."/>
        </authorList>
    </citation>
    <scope>NUCLEOTIDE SEQUENCE [LARGE SCALE GENOMIC DNA]</scope>
    <source>
        <strain evidence="9 10">NRRL 66333</strain>
    </source>
</reference>
<dbReference type="InterPro" id="IPR002293">
    <property type="entry name" value="AA/rel_permease1"/>
</dbReference>
<keyword evidence="2" id="KW-0813">Transport</keyword>
<dbReference type="Gene3D" id="2.60.120.260">
    <property type="entry name" value="Galactose-binding domain-like"/>
    <property type="match status" value="1"/>
</dbReference>
<keyword evidence="10" id="KW-1185">Reference proteome</keyword>
<protein>
    <submittedName>
        <fullName evidence="9">HNM1-choline permease</fullName>
    </submittedName>
</protein>
<evidence type="ECO:0000259" key="8">
    <source>
        <dbReference type="Pfam" id="PF06985"/>
    </source>
</evidence>
<evidence type="ECO:0000256" key="1">
    <source>
        <dbReference type="ARBA" id="ARBA00004141"/>
    </source>
</evidence>
<feature type="transmembrane region" description="Helical" evidence="7">
    <location>
        <begin position="429"/>
        <end position="450"/>
    </location>
</feature>
<dbReference type="GeneID" id="59323264"/>